<gene>
    <name evidence="8" type="ORF">ACFTOW_16365</name>
</gene>
<feature type="transmembrane region" description="Helical" evidence="7">
    <location>
        <begin position="96"/>
        <end position="118"/>
    </location>
</feature>
<keyword evidence="4 7" id="KW-0812">Transmembrane</keyword>
<keyword evidence="5 7" id="KW-1133">Transmembrane helix</keyword>
<evidence type="ECO:0000256" key="6">
    <source>
        <dbReference type="ARBA" id="ARBA00023136"/>
    </source>
</evidence>
<comment type="subcellular location">
    <subcellularLocation>
        <location evidence="1">Membrane</location>
        <topology evidence="1">Multi-pass membrane protein</topology>
    </subcellularLocation>
</comment>
<dbReference type="Proteomes" id="UP001597186">
    <property type="component" value="Unassembled WGS sequence"/>
</dbReference>
<evidence type="ECO:0000256" key="5">
    <source>
        <dbReference type="ARBA" id="ARBA00022989"/>
    </source>
</evidence>
<dbReference type="EMBL" id="JBHUDD010000149">
    <property type="protein sequence ID" value="MFD1510959.1"/>
    <property type="molecule type" value="Genomic_DNA"/>
</dbReference>
<evidence type="ECO:0000256" key="2">
    <source>
        <dbReference type="ARBA" id="ARBA00022448"/>
    </source>
</evidence>
<dbReference type="PANTHER" id="PTHR36838">
    <property type="entry name" value="AUXIN EFFLUX CARRIER FAMILY PROTEIN"/>
    <property type="match status" value="1"/>
</dbReference>
<feature type="transmembrane region" description="Helical" evidence="7">
    <location>
        <begin position="231"/>
        <end position="254"/>
    </location>
</feature>
<accession>A0ABW4ELZ8</accession>
<organism evidence="8 9">
    <name type="scientific">Lacimonas salitolerans</name>
    <dbReference type="NCBI Taxonomy" id="1323750"/>
    <lineage>
        <taxon>Bacteria</taxon>
        <taxon>Pseudomonadati</taxon>
        <taxon>Pseudomonadota</taxon>
        <taxon>Alphaproteobacteria</taxon>
        <taxon>Rhodobacterales</taxon>
        <taxon>Paracoccaceae</taxon>
        <taxon>Lacimonas</taxon>
    </lineage>
</organism>
<evidence type="ECO:0000313" key="9">
    <source>
        <dbReference type="Proteomes" id="UP001597186"/>
    </source>
</evidence>
<keyword evidence="9" id="KW-1185">Reference proteome</keyword>
<reference evidence="9" key="1">
    <citation type="journal article" date="2019" name="Int. J. Syst. Evol. Microbiol.">
        <title>The Global Catalogue of Microorganisms (GCM) 10K type strain sequencing project: providing services to taxonomists for standard genome sequencing and annotation.</title>
        <authorList>
            <consortium name="The Broad Institute Genomics Platform"/>
            <consortium name="The Broad Institute Genome Sequencing Center for Infectious Disease"/>
            <person name="Wu L."/>
            <person name="Ma J."/>
        </authorList>
    </citation>
    <scope>NUCLEOTIDE SEQUENCE [LARGE SCALE GENOMIC DNA]</scope>
    <source>
        <strain evidence="9">CGMCC 1.12477</strain>
    </source>
</reference>
<feature type="transmembrane region" description="Helical" evidence="7">
    <location>
        <begin position="159"/>
        <end position="187"/>
    </location>
</feature>
<comment type="caution">
    <text evidence="8">The sequence shown here is derived from an EMBL/GenBank/DDBJ whole genome shotgun (WGS) entry which is preliminary data.</text>
</comment>
<dbReference type="InterPro" id="IPR004776">
    <property type="entry name" value="Mem_transp_PIN-like"/>
</dbReference>
<evidence type="ECO:0000256" key="7">
    <source>
        <dbReference type="SAM" id="Phobius"/>
    </source>
</evidence>
<evidence type="ECO:0000256" key="3">
    <source>
        <dbReference type="ARBA" id="ARBA00022475"/>
    </source>
</evidence>
<protein>
    <submittedName>
        <fullName evidence="8">AEC family transporter</fullName>
    </submittedName>
</protein>
<feature type="transmembrane region" description="Helical" evidence="7">
    <location>
        <begin position="293"/>
        <end position="313"/>
    </location>
</feature>
<feature type="transmembrane region" description="Helical" evidence="7">
    <location>
        <begin position="260"/>
        <end position="281"/>
    </location>
</feature>
<feature type="transmembrane region" description="Helical" evidence="7">
    <location>
        <begin position="199"/>
        <end position="219"/>
    </location>
</feature>
<feature type="transmembrane region" description="Helical" evidence="7">
    <location>
        <begin position="65"/>
        <end position="84"/>
    </location>
</feature>
<evidence type="ECO:0000256" key="1">
    <source>
        <dbReference type="ARBA" id="ARBA00004141"/>
    </source>
</evidence>
<sequence length="314" mass="32178">MTAIADILLPIFALIGAGWGLVRAGVLIPADARPLSAYVMNIALPALLCGAIARRDLADVLHPGYLLVFAAAGLASMALAYAAFRLRGQDRARAATAGMGASCPNSGFVGFPIMLLVFPDHAAMILALNFMVENFLLIPVALMALELSRPQGQRPLWRVVAGLILSVLRRPLVIGLLLGLVLSLLRIDLPAPVLRLLDLAAASAGAVALVVIGVGLAGLRLTGDRAASGAIALGKLVVHPLLAVGLLALLPLLGLPVPQGALAIALVLSTAMPMFSVYPIFVQEYGTAGLASVSVLLGTLASAVTLGVALALLI</sequence>
<dbReference type="PANTHER" id="PTHR36838:SF3">
    <property type="entry name" value="TRANSPORTER AUXIN EFFLUX CARRIER EC FAMILY"/>
    <property type="match status" value="1"/>
</dbReference>
<dbReference type="Pfam" id="PF03547">
    <property type="entry name" value="Mem_trans"/>
    <property type="match status" value="1"/>
</dbReference>
<proteinExistence type="predicted"/>
<name>A0ABW4ELZ8_9RHOB</name>
<feature type="transmembrane region" description="Helical" evidence="7">
    <location>
        <begin position="124"/>
        <end position="147"/>
    </location>
</feature>
<dbReference type="RefSeq" id="WP_379917658.1">
    <property type="nucleotide sequence ID" value="NZ_JBHUDD010000149.1"/>
</dbReference>
<evidence type="ECO:0000256" key="4">
    <source>
        <dbReference type="ARBA" id="ARBA00022692"/>
    </source>
</evidence>
<evidence type="ECO:0000313" key="8">
    <source>
        <dbReference type="EMBL" id="MFD1510959.1"/>
    </source>
</evidence>
<keyword evidence="6 7" id="KW-0472">Membrane</keyword>
<feature type="transmembrane region" description="Helical" evidence="7">
    <location>
        <begin position="7"/>
        <end position="28"/>
    </location>
</feature>
<keyword evidence="3" id="KW-1003">Cell membrane</keyword>
<keyword evidence="2" id="KW-0813">Transport</keyword>